<dbReference type="AlphaFoldDB" id="A0AAV6QWV6"/>
<comment type="similarity">
    <text evidence="7">Belongs to the protein kinase superfamily.</text>
</comment>
<evidence type="ECO:0000313" key="10">
    <source>
        <dbReference type="EMBL" id="KAG7496813.1"/>
    </source>
</evidence>
<evidence type="ECO:0000256" key="4">
    <source>
        <dbReference type="ARBA" id="ARBA00022777"/>
    </source>
</evidence>
<keyword evidence="2" id="KW-0808">Transferase</keyword>
<dbReference type="PROSITE" id="PS00107">
    <property type="entry name" value="PROTEIN_KINASE_ATP"/>
    <property type="match status" value="1"/>
</dbReference>
<dbReference type="InterPro" id="IPR017441">
    <property type="entry name" value="Protein_kinase_ATP_BS"/>
</dbReference>
<feature type="domain" description="Protein kinase" evidence="9">
    <location>
        <begin position="13"/>
        <end position="297"/>
    </location>
</feature>
<dbReference type="GO" id="GO:0004674">
    <property type="term" value="F:protein serine/threonine kinase activity"/>
    <property type="evidence" value="ECO:0007669"/>
    <property type="project" value="UniProtKB-KW"/>
</dbReference>
<comment type="caution">
    <text evidence="10">The sequence shown here is derived from an EMBL/GenBank/DDBJ whole genome shotgun (WGS) entry which is preliminary data.</text>
</comment>
<dbReference type="GO" id="GO:0003713">
    <property type="term" value="F:transcription coactivator activity"/>
    <property type="evidence" value="ECO:0007669"/>
    <property type="project" value="TreeGrafter"/>
</dbReference>
<keyword evidence="3 6" id="KW-0547">Nucleotide-binding</keyword>
<name>A0AAV6QWV6_SOLSE</name>
<protein>
    <submittedName>
        <fullName evidence="10">Homeodomain-interacting protein kinase 1-like</fullName>
    </submittedName>
</protein>
<keyword evidence="5 6" id="KW-0067">ATP-binding</keyword>
<dbReference type="GO" id="GO:0007224">
    <property type="term" value="P:smoothened signaling pathway"/>
    <property type="evidence" value="ECO:0007669"/>
    <property type="project" value="TreeGrafter"/>
</dbReference>
<evidence type="ECO:0000256" key="3">
    <source>
        <dbReference type="ARBA" id="ARBA00022741"/>
    </source>
</evidence>
<dbReference type="PROSITE" id="PS50011">
    <property type="entry name" value="PROTEIN_KINASE_DOM"/>
    <property type="match status" value="1"/>
</dbReference>
<dbReference type="GO" id="GO:0004713">
    <property type="term" value="F:protein tyrosine kinase activity"/>
    <property type="evidence" value="ECO:0007669"/>
    <property type="project" value="TreeGrafter"/>
</dbReference>
<evidence type="ECO:0000256" key="8">
    <source>
        <dbReference type="SAM" id="MobiDB-lite"/>
    </source>
</evidence>
<evidence type="ECO:0000313" key="11">
    <source>
        <dbReference type="Proteomes" id="UP000693946"/>
    </source>
</evidence>
<dbReference type="GO" id="GO:0003714">
    <property type="term" value="F:transcription corepressor activity"/>
    <property type="evidence" value="ECO:0007669"/>
    <property type="project" value="TreeGrafter"/>
</dbReference>
<dbReference type="GO" id="GO:0042771">
    <property type="term" value="P:intrinsic apoptotic signaling pathway in response to DNA damage by p53 class mediator"/>
    <property type="evidence" value="ECO:0007669"/>
    <property type="project" value="TreeGrafter"/>
</dbReference>
<evidence type="ECO:0000256" key="2">
    <source>
        <dbReference type="ARBA" id="ARBA00022679"/>
    </source>
</evidence>
<evidence type="ECO:0000256" key="6">
    <source>
        <dbReference type="PROSITE-ProRule" id="PRU10141"/>
    </source>
</evidence>
<keyword evidence="11" id="KW-1185">Reference proteome</keyword>
<dbReference type="InterPro" id="IPR000719">
    <property type="entry name" value="Prot_kinase_dom"/>
</dbReference>
<evidence type="ECO:0000256" key="1">
    <source>
        <dbReference type="ARBA" id="ARBA00022527"/>
    </source>
</evidence>
<keyword evidence="4 10" id="KW-0418">Kinase</keyword>
<evidence type="ECO:0000256" key="5">
    <source>
        <dbReference type="ARBA" id="ARBA00022840"/>
    </source>
</evidence>
<evidence type="ECO:0000259" key="9">
    <source>
        <dbReference type="PROSITE" id="PS50011"/>
    </source>
</evidence>
<proteinExistence type="inferred from homology"/>
<dbReference type="PROSITE" id="PS00108">
    <property type="entry name" value="PROTEIN_KINASE_ST"/>
    <property type="match status" value="1"/>
</dbReference>
<dbReference type="SMART" id="SM00220">
    <property type="entry name" value="S_TKc"/>
    <property type="match status" value="1"/>
</dbReference>
<keyword evidence="10" id="KW-0371">Homeobox</keyword>
<keyword evidence="10" id="KW-0238">DNA-binding</keyword>
<dbReference type="PANTHER" id="PTHR24058:SF53">
    <property type="entry name" value="HOMEODOMAIN-INTERACTING PROTEIN KINASE 2"/>
    <property type="match status" value="1"/>
</dbReference>
<dbReference type="GO" id="GO:0005737">
    <property type="term" value="C:cytoplasm"/>
    <property type="evidence" value="ECO:0007669"/>
    <property type="project" value="TreeGrafter"/>
</dbReference>
<dbReference type="InterPro" id="IPR008271">
    <property type="entry name" value="Ser/Thr_kinase_AS"/>
</dbReference>
<dbReference type="InterPro" id="IPR050494">
    <property type="entry name" value="Ser_Thr_dual-spec_kinase"/>
</dbReference>
<sequence length="468" mass="52773">MTVGQAFNKSSEYHMIKALGKGSFGVVYKCIRQDTKEMVALKSLRKNYAWIGEREAGILKSLNQCCHGTRNVVKLNRHFMISDDFFLEFEMLDMTISQFMVKYARPMHMYEIQAIAQQTVEALDTLKSISVVHLDLKPDNIMFIDHKLHPMKVKVIDFGLATLVSNMTQGKRFQASSYRAPEVTLGLHLNEAVDMWSLGCVLAFMYLRSHLFSRVLCEHQVTREIVQIFGLPETHLLDSGVCTRENFLKDGDSWRLVETCKCEKRTNVQNKWKFSCLHDIVLTRPHTSNYEDTQAFVSLLKDMMQIVKRAALTSSVRTLKLFCVVQIKSRWIFPGESHCAVVCLLGHTQQADCGRCCGFPSEQKVLLVVGDGAVVLGSGRSDHRQFALRPRGGRLTAAQGEAVASMGGFGRAAETRPGSESFKEVCKTLNDSASTKPLQAAEGYWEKEEEEEEEGELNNPETCHLVII</sequence>
<feature type="compositionally biased region" description="Acidic residues" evidence="8">
    <location>
        <begin position="447"/>
        <end position="456"/>
    </location>
</feature>
<keyword evidence="1 7" id="KW-0723">Serine/threonine-protein kinase</keyword>
<reference evidence="10 11" key="1">
    <citation type="journal article" date="2021" name="Sci. Rep.">
        <title>Chromosome anchoring in Senegalese sole (Solea senegalensis) reveals sex-associated markers and genome rearrangements in flatfish.</title>
        <authorList>
            <person name="Guerrero-Cozar I."/>
            <person name="Gomez-Garrido J."/>
            <person name="Berbel C."/>
            <person name="Martinez-Blanch J.F."/>
            <person name="Alioto T."/>
            <person name="Claros M.G."/>
            <person name="Gagnaire P.A."/>
            <person name="Manchado M."/>
        </authorList>
    </citation>
    <scope>NUCLEOTIDE SEQUENCE [LARGE SCALE GENOMIC DNA]</scope>
    <source>
        <strain evidence="10">Sse05_10M</strain>
    </source>
</reference>
<dbReference type="GO" id="GO:0045944">
    <property type="term" value="P:positive regulation of transcription by RNA polymerase II"/>
    <property type="evidence" value="ECO:0007669"/>
    <property type="project" value="TreeGrafter"/>
</dbReference>
<dbReference type="Pfam" id="PF00069">
    <property type="entry name" value="Pkinase"/>
    <property type="match status" value="1"/>
</dbReference>
<dbReference type="GO" id="GO:0046332">
    <property type="term" value="F:SMAD binding"/>
    <property type="evidence" value="ECO:0007669"/>
    <property type="project" value="TreeGrafter"/>
</dbReference>
<gene>
    <name evidence="10" type="ORF">JOB18_025487</name>
</gene>
<dbReference type="EMBL" id="JAGKHQ010000015">
    <property type="protein sequence ID" value="KAG7496813.1"/>
    <property type="molecule type" value="Genomic_DNA"/>
</dbReference>
<dbReference type="GO" id="GO:0016605">
    <property type="term" value="C:PML body"/>
    <property type="evidence" value="ECO:0007669"/>
    <property type="project" value="TreeGrafter"/>
</dbReference>
<feature type="region of interest" description="Disordered" evidence="8">
    <location>
        <begin position="437"/>
        <end position="461"/>
    </location>
</feature>
<dbReference type="GO" id="GO:0003677">
    <property type="term" value="F:DNA binding"/>
    <property type="evidence" value="ECO:0007669"/>
    <property type="project" value="UniProtKB-KW"/>
</dbReference>
<feature type="binding site" evidence="6">
    <location>
        <position position="42"/>
    </location>
    <ligand>
        <name>ATP</name>
        <dbReference type="ChEBI" id="CHEBI:30616"/>
    </ligand>
</feature>
<dbReference type="Proteomes" id="UP000693946">
    <property type="component" value="Linkage Group LG3"/>
</dbReference>
<organism evidence="10 11">
    <name type="scientific">Solea senegalensis</name>
    <name type="common">Senegalese sole</name>
    <dbReference type="NCBI Taxonomy" id="28829"/>
    <lineage>
        <taxon>Eukaryota</taxon>
        <taxon>Metazoa</taxon>
        <taxon>Chordata</taxon>
        <taxon>Craniata</taxon>
        <taxon>Vertebrata</taxon>
        <taxon>Euteleostomi</taxon>
        <taxon>Actinopterygii</taxon>
        <taxon>Neopterygii</taxon>
        <taxon>Teleostei</taxon>
        <taxon>Neoteleostei</taxon>
        <taxon>Acanthomorphata</taxon>
        <taxon>Carangaria</taxon>
        <taxon>Pleuronectiformes</taxon>
        <taxon>Pleuronectoidei</taxon>
        <taxon>Soleidae</taxon>
        <taxon>Solea</taxon>
    </lineage>
</organism>
<dbReference type="PANTHER" id="PTHR24058">
    <property type="entry name" value="DUAL SPECIFICITY PROTEIN KINASE"/>
    <property type="match status" value="1"/>
</dbReference>
<evidence type="ECO:0000256" key="7">
    <source>
        <dbReference type="RuleBase" id="RU000304"/>
    </source>
</evidence>
<dbReference type="GO" id="GO:0005524">
    <property type="term" value="F:ATP binding"/>
    <property type="evidence" value="ECO:0007669"/>
    <property type="project" value="UniProtKB-UniRule"/>
</dbReference>
<accession>A0AAV6QWV6</accession>